<dbReference type="EMBL" id="UGNV01000006">
    <property type="protein sequence ID" value="STX55771.1"/>
    <property type="molecule type" value="Genomic_DNA"/>
</dbReference>
<organism evidence="2 3">
    <name type="scientific">Legionella beliardensis</name>
    <dbReference type="NCBI Taxonomy" id="91822"/>
    <lineage>
        <taxon>Bacteria</taxon>
        <taxon>Pseudomonadati</taxon>
        <taxon>Pseudomonadota</taxon>
        <taxon>Gammaproteobacteria</taxon>
        <taxon>Legionellales</taxon>
        <taxon>Legionellaceae</taxon>
        <taxon>Legionella</taxon>
    </lineage>
</organism>
<dbReference type="InterPro" id="IPR001810">
    <property type="entry name" value="F-box_dom"/>
</dbReference>
<protein>
    <recommendedName>
        <fullName evidence="1">F-box domain-containing protein</fullName>
    </recommendedName>
</protein>
<reference evidence="2 3" key="1">
    <citation type="submission" date="2018-06" db="EMBL/GenBank/DDBJ databases">
        <authorList>
            <consortium name="Pathogen Informatics"/>
            <person name="Doyle S."/>
        </authorList>
    </citation>
    <scope>NUCLEOTIDE SEQUENCE [LARGE SCALE GENOMIC DNA]</scope>
    <source>
        <strain evidence="2 3">NCTC13315</strain>
    </source>
</reference>
<sequence length="145" mass="16661">MFYKNQQVKDKVSQIITVLRSFFSREEALQNNGLAGEEALQTRDFTTLPPEILQQIASYLDNPKDVVRLFQLSIALNDVFSNEAFLKEIDFEKNYLQYQDARNENIIKTMPGPSANKSPDVTLNILLYSLENQENILATYCNTCK</sequence>
<accession>A0A378JRG0</accession>
<dbReference type="InterPro" id="IPR036047">
    <property type="entry name" value="F-box-like_dom_sf"/>
</dbReference>
<dbReference type="Pfam" id="PF12937">
    <property type="entry name" value="F-box-like"/>
    <property type="match status" value="1"/>
</dbReference>
<feature type="domain" description="F-box" evidence="1">
    <location>
        <begin position="42"/>
        <end position="89"/>
    </location>
</feature>
<keyword evidence="3" id="KW-1185">Reference proteome</keyword>
<dbReference type="RefSeq" id="WP_115304373.1">
    <property type="nucleotide sequence ID" value="NZ_CAAAHO010000004.1"/>
</dbReference>
<proteinExistence type="predicted"/>
<dbReference type="SUPFAM" id="SSF81383">
    <property type="entry name" value="F-box domain"/>
    <property type="match status" value="1"/>
</dbReference>
<dbReference type="CDD" id="cd09917">
    <property type="entry name" value="F-box_SF"/>
    <property type="match status" value="1"/>
</dbReference>
<evidence type="ECO:0000259" key="1">
    <source>
        <dbReference type="PROSITE" id="PS50181"/>
    </source>
</evidence>
<name>A0A378JRG0_9GAMM</name>
<evidence type="ECO:0000313" key="2">
    <source>
        <dbReference type="EMBL" id="STX55771.1"/>
    </source>
</evidence>
<dbReference type="Proteomes" id="UP000254968">
    <property type="component" value="Unassembled WGS sequence"/>
</dbReference>
<dbReference type="AlphaFoldDB" id="A0A378JRG0"/>
<gene>
    <name evidence="2" type="ORF">NCTC13315_03141</name>
</gene>
<evidence type="ECO:0000313" key="3">
    <source>
        <dbReference type="Proteomes" id="UP000254968"/>
    </source>
</evidence>
<dbReference type="PROSITE" id="PS50181">
    <property type="entry name" value="FBOX"/>
    <property type="match status" value="1"/>
</dbReference>